<organism evidence="2 4">
    <name type="scientific">Medicago truncatula</name>
    <name type="common">Barrel medic</name>
    <name type="synonym">Medicago tribuloides</name>
    <dbReference type="NCBI Taxonomy" id="3880"/>
    <lineage>
        <taxon>Eukaryota</taxon>
        <taxon>Viridiplantae</taxon>
        <taxon>Streptophyta</taxon>
        <taxon>Embryophyta</taxon>
        <taxon>Tracheophyta</taxon>
        <taxon>Spermatophyta</taxon>
        <taxon>Magnoliopsida</taxon>
        <taxon>eudicotyledons</taxon>
        <taxon>Gunneridae</taxon>
        <taxon>Pentapetalae</taxon>
        <taxon>rosids</taxon>
        <taxon>fabids</taxon>
        <taxon>Fabales</taxon>
        <taxon>Fabaceae</taxon>
        <taxon>Papilionoideae</taxon>
        <taxon>50 kb inversion clade</taxon>
        <taxon>NPAAA clade</taxon>
        <taxon>Hologalegina</taxon>
        <taxon>IRL clade</taxon>
        <taxon>Trifolieae</taxon>
        <taxon>Medicago</taxon>
    </lineage>
</organism>
<keyword evidence="4" id="KW-1185">Reference proteome</keyword>
<reference evidence="3" key="3">
    <citation type="submission" date="2015-04" db="UniProtKB">
        <authorList>
            <consortium name="EnsemblPlants"/>
        </authorList>
    </citation>
    <scope>IDENTIFICATION</scope>
    <source>
        <strain evidence="3">cv. Jemalong A17</strain>
    </source>
</reference>
<keyword evidence="1" id="KW-0472">Membrane</keyword>
<reference evidence="2 4" key="1">
    <citation type="journal article" date="2011" name="Nature">
        <title>The Medicago genome provides insight into the evolution of rhizobial symbioses.</title>
        <authorList>
            <person name="Young N.D."/>
            <person name="Debelle F."/>
            <person name="Oldroyd G.E."/>
            <person name="Geurts R."/>
            <person name="Cannon S.B."/>
            <person name="Udvardi M.K."/>
            <person name="Benedito V.A."/>
            <person name="Mayer K.F."/>
            <person name="Gouzy J."/>
            <person name="Schoof H."/>
            <person name="Van de Peer Y."/>
            <person name="Proost S."/>
            <person name="Cook D.R."/>
            <person name="Meyers B.C."/>
            <person name="Spannagl M."/>
            <person name="Cheung F."/>
            <person name="De Mita S."/>
            <person name="Krishnakumar V."/>
            <person name="Gundlach H."/>
            <person name="Zhou S."/>
            <person name="Mudge J."/>
            <person name="Bharti A.K."/>
            <person name="Murray J.D."/>
            <person name="Naoumkina M.A."/>
            <person name="Rosen B."/>
            <person name="Silverstein K.A."/>
            <person name="Tang H."/>
            <person name="Rombauts S."/>
            <person name="Zhao P.X."/>
            <person name="Zhou P."/>
            <person name="Barbe V."/>
            <person name="Bardou P."/>
            <person name="Bechner M."/>
            <person name="Bellec A."/>
            <person name="Berger A."/>
            <person name="Berges H."/>
            <person name="Bidwell S."/>
            <person name="Bisseling T."/>
            <person name="Choisne N."/>
            <person name="Couloux A."/>
            <person name="Denny R."/>
            <person name="Deshpande S."/>
            <person name="Dai X."/>
            <person name="Doyle J.J."/>
            <person name="Dudez A.M."/>
            <person name="Farmer A.D."/>
            <person name="Fouteau S."/>
            <person name="Franken C."/>
            <person name="Gibelin C."/>
            <person name="Gish J."/>
            <person name="Goldstein S."/>
            <person name="Gonzalez A.J."/>
            <person name="Green P.J."/>
            <person name="Hallab A."/>
            <person name="Hartog M."/>
            <person name="Hua A."/>
            <person name="Humphray S.J."/>
            <person name="Jeong D.H."/>
            <person name="Jing Y."/>
            <person name="Jocker A."/>
            <person name="Kenton S.M."/>
            <person name="Kim D.J."/>
            <person name="Klee K."/>
            <person name="Lai H."/>
            <person name="Lang C."/>
            <person name="Lin S."/>
            <person name="Macmil S.L."/>
            <person name="Magdelenat G."/>
            <person name="Matthews L."/>
            <person name="McCorrison J."/>
            <person name="Monaghan E.L."/>
            <person name="Mun J.H."/>
            <person name="Najar F.Z."/>
            <person name="Nicholson C."/>
            <person name="Noirot C."/>
            <person name="O'Bleness M."/>
            <person name="Paule C.R."/>
            <person name="Poulain J."/>
            <person name="Prion F."/>
            <person name="Qin B."/>
            <person name="Qu C."/>
            <person name="Retzel E.F."/>
            <person name="Riddle C."/>
            <person name="Sallet E."/>
            <person name="Samain S."/>
            <person name="Samson N."/>
            <person name="Sanders I."/>
            <person name="Saurat O."/>
            <person name="Scarpelli C."/>
            <person name="Schiex T."/>
            <person name="Segurens B."/>
            <person name="Severin A.J."/>
            <person name="Sherrier D.J."/>
            <person name="Shi R."/>
            <person name="Sims S."/>
            <person name="Singer S.R."/>
            <person name="Sinharoy S."/>
            <person name="Sterck L."/>
            <person name="Viollet A."/>
            <person name="Wang B.B."/>
            <person name="Wang K."/>
            <person name="Wang M."/>
            <person name="Wang X."/>
            <person name="Warfsmann J."/>
            <person name="Weissenbach J."/>
            <person name="White D.D."/>
            <person name="White J.D."/>
            <person name="Wiley G.B."/>
            <person name="Wincker P."/>
            <person name="Xing Y."/>
            <person name="Yang L."/>
            <person name="Yao Z."/>
            <person name="Ying F."/>
            <person name="Zhai J."/>
            <person name="Zhou L."/>
            <person name="Zuber A."/>
            <person name="Denarie J."/>
            <person name="Dixon R.A."/>
            <person name="May G.D."/>
            <person name="Schwartz D.C."/>
            <person name="Rogers J."/>
            <person name="Quetier F."/>
            <person name="Town C.D."/>
            <person name="Roe B.A."/>
        </authorList>
    </citation>
    <scope>NUCLEOTIDE SEQUENCE [LARGE SCALE GENOMIC DNA]</scope>
    <source>
        <strain evidence="2">A17</strain>
        <strain evidence="3 4">cv. Jemalong A17</strain>
    </source>
</reference>
<proteinExistence type="predicted"/>
<protein>
    <submittedName>
        <fullName evidence="2">Transmembrane protein, putative</fullName>
    </submittedName>
</protein>
<evidence type="ECO:0000313" key="3">
    <source>
        <dbReference type="EnsemblPlants" id="KEH34378"/>
    </source>
</evidence>
<dbReference type="Proteomes" id="UP000002051">
    <property type="component" value="Chromosome 3"/>
</dbReference>
<accession>A0A072UZ64</accession>
<dbReference type="EMBL" id="CM001219">
    <property type="protein sequence ID" value="KEH34378.1"/>
    <property type="molecule type" value="Genomic_DNA"/>
</dbReference>
<keyword evidence="1" id="KW-1133">Transmembrane helix</keyword>
<feature type="transmembrane region" description="Helical" evidence="1">
    <location>
        <begin position="63"/>
        <end position="84"/>
    </location>
</feature>
<name>A0A072UZ64_MEDTR</name>
<keyword evidence="1 2" id="KW-0812">Transmembrane</keyword>
<evidence type="ECO:0000256" key="1">
    <source>
        <dbReference type="SAM" id="Phobius"/>
    </source>
</evidence>
<evidence type="ECO:0000313" key="4">
    <source>
        <dbReference type="Proteomes" id="UP000002051"/>
    </source>
</evidence>
<dbReference type="HOGENOM" id="CLU_2458171_0_0_1"/>
<sequence>MTCAVVKKIINNDICSSWPLNMLDLPNKHGTHAAEAIKTSPQPIRISTCPILKLEREGAPNPIIAASILPNAAMLVIFFLFFWYKSIKK</sequence>
<dbReference type="AlphaFoldDB" id="A0A072UZ64"/>
<reference evidence="2 4" key="2">
    <citation type="journal article" date="2014" name="BMC Genomics">
        <title>An improved genome release (version Mt4.0) for the model legume Medicago truncatula.</title>
        <authorList>
            <person name="Tang H."/>
            <person name="Krishnakumar V."/>
            <person name="Bidwell S."/>
            <person name="Rosen B."/>
            <person name="Chan A."/>
            <person name="Zhou S."/>
            <person name="Gentzbittel L."/>
            <person name="Childs K.L."/>
            <person name="Yandell M."/>
            <person name="Gundlach H."/>
            <person name="Mayer K.F."/>
            <person name="Schwartz D.C."/>
            <person name="Town C.D."/>
        </authorList>
    </citation>
    <scope>GENOME REANNOTATION</scope>
    <source>
        <strain evidence="2">A17</strain>
        <strain evidence="3 4">cv. Jemalong A17</strain>
    </source>
</reference>
<dbReference type="EnsemblPlants" id="KEH34378">
    <property type="protein sequence ID" value="KEH34378"/>
    <property type="gene ID" value="MTR_3g465560"/>
</dbReference>
<evidence type="ECO:0000313" key="2">
    <source>
        <dbReference type="EMBL" id="KEH34378.1"/>
    </source>
</evidence>
<gene>
    <name evidence="2" type="ordered locus">MTR_3g465560</name>
</gene>